<dbReference type="PROSITE" id="PS50850">
    <property type="entry name" value="MFS"/>
    <property type="match status" value="1"/>
</dbReference>
<dbReference type="InterPro" id="IPR020846">
    <property type="entry name" value="MFS_dom"/>
</dbReference>
<keyword evidence="5" id="KW-0762">Sugar transport</keyword>
<evidence type="ECO:0000256" key="3">
    <source>
        <dbReference type="ARBA" id="ARBA00010992"/>
    </source>
</evidence>
<evidence type="ECO:0000313" key="13">
    <source>
        <dbReference type="Proteomes" id="UP001280121"/>
    </source>
</evidence>
<feature type="transmembrane region" description="Helical" evidence="10">
    <location>
        <begin position="173"/>
        <end position="194"/>
    </location>
</feature>
<dbReference type="EMBL" id="JANJYI010000007">
    <property type="protein sequence ID" value="KAK2643120.1"/>
    <property type="molecule type" value="Genomic_DNA"/>
</dbReference>
<dbReference type="InterPro" id="IPR044778">
    <property type="entry name" value="MFS_STP/MST-like_plant"/>
</dbReference>
<dbReference type="FunFam" id="1.20.1250.20:FF:000002">
    <property type="entry name" value="Sugar transport protein 13"/>
    <property type="match status" value="1"/>
</dbReference>
<evidence type="ECO:0000256" key="1">
    <source>
        <dbReference type="ARBA" id="ARBA00004141"/>
    </source>
</evidence>
<feature type="transmembrane region" description="Helical" evidence="10">
    <location>
        <begin position="390"/>
        <end position="417"/>
    </location>
</feature>
<dbReference type="InterPro" id="IPR036291">
    <property type="entry name" value="NAD(P)-bd_dom_sf"/>
</dbReference>
<protein>
    <recommendedName>
        <fullName evidence="11">Major facilitator superfamily (MFS) profile domain-containing protein</fullName>
    </recommendedName>
</protein>
<dbReference type="SUPFAM" id="SSF55347">
    <property type="entry name" value="Glyceraldehyde-3-phosphate dehydrogenase-like, C-terminal domain"/>
    <property type="match status" value="1"/>
</dbReference>
<dbReference type="Gene3D" id="3.30.360.10">
    <property type="entry name" value="Dihydrodipicolinate Reductase, domain 2"/>
    <property type="match status" value="1"/>
</dbReference>
<feature type="transmembrane region" description="Helical" evidence="10">
    <location>
        <begin position="325"/>
        <end position="347"/>
    </location>
</feature>
<dbReference type="Gene3D" id="1.20.1250.20">
    <property type="entry name" value="MFS general substrate transporter like domains"/>
    <property type="match status" value="1"/>
</dbReference>
<comment type="similarity">
    <text evidence="3">Belongs to the major facilitator superfamily. Sugar transporter (TC 2.A.1.1) family.</text>
</comment>
<keyword evidence="8 10" id="KW-1133">Transmembrane helix</keyword>
<feature type="transmembrane region" description="Helical" evidence="10">
    <location>
        <begin position="206"/>
        <end position="225"/>
    </location>
</feature>
<dbReference type="GO" id="GO:0015145">
    <property type="term" value="F:monosaccharide transmembrane transporter activity"/>
    <property type="evidence" value="ECO:0007669"/>
    <property type="project" value="InterPro"/>
</dbReference>
<dbReference type="PRINTS" id="PR00171">
    <property type="entry name" value="SUGRTRNSPORT"/>
</dbReference>
<dbReference type="InterPro" id="IPR055170">
    <property type="entry name" value="GFO_IDH_MocA-like_dom"/>
</dbReference>
<comment type="caution">
    <text evidence="12">The sequence shown here is derived from an EMBL/GenBank/DDBJ whole genome shotgun (WGS) entry which is preliminary data.</text>
</comment>
<dbReference type="Gene3D" id="3.40.50.720">
    <property type="entry name" value="NAD(P)-binding Rossmann-like Domain"/>
    <property type="match status" value="1"/>
</dbReference>
<evidence type="ECO:0000256" key="6">
    <source>
        <dbReference type="ARBA" id="ARBA00022692"/>
    </source>
</evidence>
<dbReference type="CDD" id="cd17361">
    <property type="entry name" value="MFS_STP"/>
    <property type="match status" value="1"/>
</dbReference>
<comment type="similarity">
    <text evidence="2">Belongs to the Gfo/Idh/MocA family.</text>
</comment>
<feature type="transmembrane region" description="Helical" evidence="10">
    <location>
        <begin position="458"/>
        <end position="479"/>
    </location>
</feature>
<dbReference type="GO" id="GO:0016020">
    <property type="term" value="C:membrane"/>
    <property type="evidence" value="ECO:0007669"/>
    <property type="project" value="UniProtKB-SubCell"/>
</dbReference>
<feature type="transmembrane region" description="Helical" evidence="10">
    <location>
        <begin position="429"/>
        <end position="452"/>
    </location>
</feature>
<accession>A0AAD9TWP9</accession>
<dbReference type="PROSITE" id="PS00216">
    <property type="entry name" value="SUGAR_TRANSPORT_1"/>
    <property type="match status" value="1"/>
</dbReference>
<dbReference type="InterPro" id="IPR036259">
    <property type="entry name" value="MFS_trans_sf"/>
</dbReference>
<dbReference type="InterPro" id="IPR005829">
    <property type="entry name" value="Sugar_transporter_CS"/>
</dbReference>
<dbReference type="NCBIfam" id="TIGR00879">
    <property type="entry name" value="SP"/>
    <property type="match status" value="1"/>
</dbReference>
<feature type="transmembrane region" description="Helical" evidence="10">
    <location>
        <begin position="289"/>
        <end position="313"/>
    </location>
</feature>
<evidence type="ECO:0000256" key="5">
    <source>
        <dbReference type="ARBA" id="ARBA00022597"/>
    </source>
</evidence>
<gene>
    <name evidence="12" type="ORF">Ddye_024883</name>
</gene>
<reference evidence="12" key="1">
    <citation type="journal article" date="2023" name="Plant J.">
        <title>Genome sequences and population genomics provide insights into the demographic history, inbreeding, and mutation load of two 'living fossil' tree species of Dipteronia.</title>
        <authorList>
            <person name="Feng Y."/>
            <person name="Comes H.P."/>
            <person name="Chen J."/>
            <person name="Zhu S."/>
            <person name="Lu R."/>
            <person name="Zhang X."/>
            <person name="Li P."/>
            <person name="Qiu J."/>
            <person name="Olsen K.M."/>
            <person name="Qiu Y."/>
        </authorList>
    </citation>
    <scope>NUCLEOTIDE SEQUENCE</scope>
    <source>
        <strain evidence="12">KIB01</strain>
    </source>
</reference>
<evidence type="ECO:0000256" key="2">
    <source>
        <dbReference type="ARBA" id="ARBA00010928"/>
    </source>
</evidence>
<feature type="transmembrane region" description="Helical" evidence="10">
    <location>
        <begin position="114"/>
        <end position="134"/>
    </location>
</feature>
<keyword evidence="7" id="KW-0769">Symport</keyword>
<dbReference type="SUPFAM" id="SSF51735">
    <property type="entry name" value="NAD(P)-binding Rossmann-fold domains"/>
    <property type="match status" value="1"/>
</dbReference>
<keyword evidence="13" id="KW-1185">Reference proteome</keyword>
<dbReference type="SUPFAM" id="SSF103473">
    <property type="entry name" value="MFS general substrate transporter"/>
    <property type="match status" value="1"/>
</dbReference>
<dbReference type="InterPro" id="IPR005828">
    <property type="entry name" value="MFS_sugar_transport-like"/>
</dbReference>
<evidence type="ECO:0000256" key="10">
    <source>
        <dbReference type="SAM" id="Phobius"/>
    </source>
</evidence>
<feature type="domain" description="Major facilitator superfamily (MFS) profile" evidence="11">
    <location>
        <begin position="29"/>
        <end position="483"/>
    </location>
</feature>
<keyword evidence="6 10" id="KW-0812">Transmembrane</keyword>
<dbReference type="PROSITE" id="PS00217">
    <property type="entry name" value="SUGAR_TRANSPORT_2"/>
    <property type="match status" value="1"/>
</dbReference>
<evidence type="ECO:0000256" key="4">
    <source>
        <dbReference type="ARBA" id="ARBA00022448"/>
    </source>
</evidence>
<dbReference type="Pfam" id="PF22725">
    <property type="entry name" value="GFO_IDH_MocA_C3"/>
    <property type="match status" value="1"/>
</dbReference>
<proteinExistence type="inferred from homology"/>
<dbReference type="InterPro" id="IPR045262">
    <property type="entry name" value="STP/PLT_plant"/>
</dbReference>
<organism evidence="12 13">
    <name type="scientific">Dipteronia dyeriana</name>
    <dbReference type="NCBI Taxonomy" id="168575"/>
    <lineage>
        <taxon>Eukaryota</taxon>
        <taxon>Viridiplantae</taxon>
        <taxon>Streptophyta</taxon>
        <taxon>Embryophyta</taxon>
        <taxon>Tracheophyta</taxon>
        <taxon>Spermatophyta</taxon>
        <taxon>Magnoliopsida</taxon>
        <taxon>eudicotyledons</taxon>
        <taxon>Gunneridae</taxon>
        <taxon>Pentapetalae</taxon>
        <taxon>rosids</taxon>
        <taxon>malvids</taxon>
        <taxon>Sapindales</taxon>
        <taxon>Sapindaceae</taxon>
        <taxon>Hippocastanoideae</taxon>
        <taxon>Acereae</taxon>
        <taxon>Dipteronia</taxon>
    </lineage>
</organism>
<feature type="transmembrane region" description="Helical" evidence="10">
    <location>
        <begin position="22"/>
        <end position="42"/>
    </location>
</feature>
<feature type="transmembrane region" description="Helical" evidence="10">
    <location>
        <begin position="354"/>
        <end position="378"/>
    </location>
</feature>
<evidence type="ECO:0000256" key="8">
    <source>
        <dbReference type="ARBA" id="ARBA00022989"/>
    </source>
</evidence>
<dbReference type="PANTHER" id="PTHR23500:SF567">
    <property type="entry name" value="SUGAR TRANSPORT PROTEIN 12-LIKE"/>
    <property type="match status" value="1"/>
</dbReference>
<sequence>MAGGFDIGHGKKDAAKQYPGKLTWYVKATCIIAALGGLIFGYDLGISGGVTSMDPFLERFFPSVYHKEKLDTSTNQYCKFDDMKLTLFTSSLYLAALVASFFASWVTRRLGRRMSMLLGGLIFFVGAAINASSVNIGMLIAGRLLLGVGVGFSNQSVPLYVSEMAPSKHRGSLNVVFQLAITIGIFAANLVNYFTPMIKSGSGWRYSLGGAMVPSLFIFISGFFLPNTPNSMLEKGHNDKAREMLKRIRGVTDNEVEEEFNDILAASEASKQVKNPWRNIIKRQYRPQLTMAILIPFFQQFTGINVVMFYAPVLFKTIGFGANASLGSSLITGAINLLATFVSVYGIDKWGRRFLFLEGGIQLFVFQVLLGALIGWKFGVTGDVTVLPKWYAILVVILICTYVAGFAWSWGPLGWLVPSEIFPLEIRSAAQSIVVSVNMFFTFIVAQLFLTMLCHLKFGLFFFFAFFVVVMSVFIYFFLPETKNIPIEEMSTVWREHWFWKRFSNPEDQSQASLFAKANKFPPAAKIYGSYEALLDDLNIDAVYLPLPTSLHVKWAVMVAQKKKHLLMEKPVALNVAEFDVIAKACKDNGVQFMDGTMWVHNLRTAKMREFLSDSERFGQLKAIHSCFSFTGHPEFLKNDIRVKPDLDALGALGDTGWYCVRSILWAYDYELPKTVVALHEPVLNEAGVILSCGASLHWDDGRLATFFCSFLSNLTMDITAIGTKGTLNLHDFVIPFQNKEASFIVNSKCVFNETVTSWVPIPGTHTVTTDISQEVCMVREFSRLVGDVKNGSKPDSKWPIISRKTQLILDSVKMSIEKGFVPIEIKNISQDTLK</sequence>
<dbReference type="AlphaFoldDB" id="A0AAD9TWP9"/>
<feature type="transmembrane region" description="Helical" evidence="10">
    <location>
        <begin position="85"/>
        <end position="107"/>
    </location>
</feature>
<comment type="subcellular location">
    <subcellularLocation>
        <location evidence="1">Membrane</location>
        <topology evidence="1">Multi-pass membrane protein</topology>
    </subcellularLocation>
</comment>
<evidence type="ECO:0000256" key="9">
    <source>
        <dbReference type="ARBA" id="ARBA00023136"/>
    </source>
</evidence>
<evidence type="ECO:0000259" key="11">
    <source>
        <dbReference type="PROSITE" id="PS50850"/>
    </source>
</evidence>
<dbReference type="Proteomes" id="UP001280121">
    <property type="component" value="Unassembled WGS sequence"/>
</dbReference>
<keyword evidence="4" id="KW-0813">Transport</keyword>
<dbReference type="Pfam" id="PF00083">
    <property type="entry name" value="Sugar_tr"/>
    <property type="match status" value="1"/>
</dbReference>
<evidence type="ECO:0000256" key="7">
    <source>
        <dbReference type="ARBA" id="ARBA00022847"/>
    </source>
</evidence>
<dbReference type="PANTHER" id="PTHR23500">
    <property type="entry name" value="SOLUTE CARRIER FAMILY 2, FACILITATED GLUCOSE TRANSPORTER"/>
    <property type="match status" value="1"/>
</dbReference>
<dbReference type="GO" id="GO:0015293">
    <property type="term" value="F:symporter activity"/>
    <property type="evidence" value="ECO:0007669"/>
    <property type="project" value="UniProtKB-KW"/>
</dbReference>
<dbReference type="GO" id="GO:0000166">
    <property type="term" value="F:nucleotide binding"/>
    <property type="evidence" value="ECO:0007669"/>
    <property type="project" value="InterPro"/>
</dbReference>
<dbReference type="InterPro" id="IPR003663">
    <property type="entry name" value="Sugar/inositol_transpt"/>
</dbReference>
<evidence type="ECO:0000313" key="12">
    <source>
        <dbReference type="EMBL" id="KAK2643120.1"/>
    </source>
</evidence>
<keyword evidence="9 10" id="KW-0472">Membrane</keyword>
<dbReference type="InterPro" id="IPR000683">
    <property type="entry name" value="Gfo/Idh/MocA-like_OxRdtase_N"/>
</dbReference>
<dbReference type="Pfam" id="PF01408">
    <property type="entry name" value="GFO_IDH_MocA"/>
    <property type="match status" value="1"/>
</dbReference>
<name>A0AAD9TWP9_9ROSI</name>